<dbReference type="EMBL" id="JARKIF010000013">
    <property type="protein sequence ID" value="KAJ7624523.1"/>
    <property type="molecule type" value="Genomic_DNA"/>
</dbReference>
<dbReference type="Proteomes" id="UP001221142">
    <property type="component" value="Unassembled WGS sequence"/>
</dbReference>
<comment type="caution">
    <text evidence="1">The sequence shown here is derived from an EMBL/GenBank/DDBJ whole genome shotgun (WGS) entry which is preliminary data.</text>
</comment>
<protein>
    <submittedName>
        <fullName evidence="1">Uncharacterized protein</fullName>
    </submittedName>
</protein>
<dbReference type="AlphaFoldDB" id="A0AAD7BL91"/>
<dbReference type="Gene3D" id="3.80.10.10">
    <property type="entry name" value="Ribonuclease Inhibitor"/>
    <property type="match status" value="1"/>
</dbReference>
<organism evidence="1 2">
    <name type="scientific">Roridomyces roridus</name>
    <dbReference type="NCBI Taxonomy" id="1738132"/>
    <lineage>
        <taxon>Eukaryota</taxon>
        <taxon>Fungi</taxon>
        <taxon>Dikarya</taxon>
        <taxon>Basidiomycota</taxon>
        <taxon>Agaricomycotina</taxon>
        <taxon>Agaricomycetes</taxon>
        <taxon>Agaricomycetidae</taxon>
        <taxon>Agaricales</taxon>
        <taxon>Marasmiineae</taxon>
        <taxon>Mycenaceae</taxon>
        <taxon>Roridomyces</taxon>
    </lineage>
</organism>
<proteinExistence type="predicted"/>
<reference evidence="1" key="1">
    <citation type="submission" date="2023-03" db="EMBL/GenBank/DDBJ databases">
        <title>Massive genome expansion in bonnet fungi (Mycena s.s.) driven by repeated elements and novel gene families across ecological guilds.</title>
        <authorList>
            <consortium name="Lawrence Berkeley National Laboratory"/>
            <person name="Harder C.B."/>
            <person name="Miyauchi S."/>
            <person name="Viragh M."/>
            <person name="Kuo A."/>
            <person name="Thoen E."/>
            <person name="Andreopoulos B."/>
            <person name="Lu D."/>
            <person name="Skrede I."/>
            <person name="Drula E."/>
            <person name="Henrissat B."/>
            <person name="Morin E."/>
            <person name="Kohler A."/>
            <person name="Barry K."/>
            <person name="LaButti K."/>
            <person name="Morin E."/>
            <person name="Salamov A."/>
            <person name="Lipzen A."/>
            <person name="Mereny Z."/>
            <person name="Hegedus B."/>
            <person name="Baldrian P."/>
            <person name="Stursova M."/>
            <person name="Weitz H."/>
            <person name="Taylor A."/>
            <person name="Grigoriev I.V."/>
            <person name="Nagy L.G."/>
            <person name="Martin F."/>
            <person name="Kauserud H."/>
        </authorList>
    </citation>
    <scope>NUCLEOTIDE SEQUENCE</scope>
    <source>
        <strain evidence="1">9284</strain>
    </source>
</reference>
<evidence type="ECO:0000313" key="2">
    <source>
        <dbReference type="Proteomes" id="UP001221142"/>
    </source>
</evidence>
<dbReference type="SUPFAM" id="SSF52058">
    <property type="entry name" value="L domain-like"/>
    <property type="match status" value="1"/>
</dbReference>
<keyword evidence="2" id="KW-1185">Reference proteome</keyword>
<name>A0AAD7BL91_9AGAR</name>
<gene>
    <name evidence="1" type="ORF">FB45DRAFT_923628</name>
</gene>
<dbReference type="InterPro" id="IPR032675">
    <property type="entry name" value="LRR_dom_sf"/>
</dbReference>
<sequence length="439" mass="49356">MATTHQWCHECILNINLQEIIFDKIHDDRKSLSALVLTSKVVSESAERVLWRTLRDLLPLLRLLPGFQMHISANNGCGFSHPLNASDWVSFDKHAAWVKEITEWGTQALLQPQTWDILLSRRQPLLVNLKKLRCRLLAPSLAPFPLGTSRIPSNAENLGILPPFPPPAGLTHLCLAMNVSHTDLSRIPPEVDSTLEHLTVNNFVPWITRDLYRPLDHRFLPVLRSLTIHTIPPFQAPFPPFPGLKCLRLSSVSEITAVQLLGALESPDLQSVLIHNSSGKHICQIVAQRWSRTLTSFDFACTTLEDLRPLAECAALQTFRLKDCRAFHIDEFLDLASRWADIRTVSIPMASDISLSALTRLAHQFPLLLVGELDLTSLTPMPPIHETSVLEHNLKQLLLHSSPPQEEADVGLLARHLDRLFPRLDEIRYVGRIGAPDST</sequence>
<accession>A0AAD7BL91</accession>
<evidence type="ECO:0000313" key="1">
    <source>
        <dbReference type="EMBL" id="KAJ7624523.1"/>
    </source>
</evidence>